<gene>
    <name evidence="13" type="primary">atpF</name>
    <name evidence="17" type="ORF">DI526_08080</name>
</gene>
<name>A0A2W5V7E5_9CAUL</name>
<dbReference type="GO" id="GO:0046933">
    <property type="term" value="F:proton-transporting ATP synthase activity, rotational mechanism"/>
    <property type="evidence" value="ECO:0007669"/>
    <property type="project" value="UniProtKB-UniRule"/>
</dbReference>
<dbReference type="GO" id="GO:0046961">
    <property type="term" value="F:proton-transporting ATPase activity, rotational mechanism"/>
    <property type="evidence" value="ECO:0007669"/>
    <property type="project" value="TreeGrafter"/>
</dbReference>
<dbReference type="EMBL" id="QFQZ01000018">
    <property type="protein sequence ID" value="PZR35192.1"/>
    <property type="molecule type" value="Genomic_DNA"/>
</dbReference>
<accession>A0A2W5V7E5</accession>
<proteinExistence type="inferred from homology"/>
<keyword evidence="8 13" id="KW-0472">Membrane</keyword>
<dbReference type="Pfam" id="PF00430">
    <property type="entry name" value="ATP-synt_B"/>
    <property type="match status" value="1"/>
</dbReference>
<dbReference type="InterPro" id="IPR002146">
    <property type="entry name" value="ATP_synth_b/b'su_bac/chlpt"/>
</dbReference>
<dbReference type="Proteomes" id="UP000249393">
    <property type="component" value="Unassembled WGS sequence"/>
</dbReference>
<evidence type="ECO:0000256" key="5">
    <source>
        <dbReference type="ARBA" id="ARBA00022781"/>
    </source>
</evidence>
<keyword evidence="4 13" id="KW-0812">Transmembrane</keyword>
<dbReference type="AlphaFoldDB" id="A0A2W5V7E5"/>
<comment type="subcellular location">
    <subcellularLocation>
        <location evidence="13">Cell membrane</location>
        <topology evidence="13">Single-pass membrane protein</topology>
    </subcellularLocation>
    <subcellularLocation>
        <location evidence="12">Endomembrane system</location>
        <topology evidence="12">Single-pass membrane protein</topology>
    </subcellularLocation>
</comment>
<evidence type="ECO:0000256" key="12">
    <source>
        <dbReference type="ARBA" id="ARBA00037847"/>
    </source>
</evidence>
<evidence type="ECO:0000256" key="15">
    <source>
        <dbReference type="SAM" id="Coils"/>
    </source>
</evidence>
<feature type="coiled-coil region" evidence="15">
    <location>
        <begin position="73"/>
        <end position="144"/>
    </location>
</feature>
<keyword evidence="13" id="KW-1003">Cell membrane</keyword>
<dbReference type="PANTHER" id="PTHR33445:SF1">
    <property type="entry name" value="ATP SYNTHASE SUBUNIT B"/>
    <property type="match status" value="1"/>
</dbReference>
<comment type="subunit">
    <text evidence="13">F-type ATPases have 2 components, F(1) - the catalytic core - and F(0) - the membrane proton channel. F(1) has five subunits: alpha(3), beta(3), gamma(1), delta(1), epsilon(1). F(0) has three main subunits: a(1), b(2) and c(10-14). The alpha and beta chains form an alternating ring which encloses part of the gamma chain. F(1) is attached to F(0) by a central stalk formed by the gamma and epsilon chains, while a peripheral stalk is formed by the delta and b chains.</text>
</comment>
<feature type="region of interest" description="Disordered" evidence="16">
    <location>
        <begin position="1"/>
        <end position="22"/>
    </location>
</feature>
<keyword evidence="6 13" id="KW-1133">Transmembrane helix</keyword>
<evidence type="ECO:0000256" key="3">
    <source>
        <dbReference type="ARBA" id="ARBA00022547"/>
    </source>
</evidence>
<sequence length="179" mass="18512">MATEHQGTTETTEAPKGHEGGGGLPQLQFEHWGGQIVWLLLIFAVLYAVLSKGLLPRVSGAIEERGAKIAGDIADARRMKDEAEAQARAAAAEVAEARAKAQKTAADAKAKASAEAAERQAKEEAALAEKLAAAEASIQTARDQAMSQVRVVAEDTAGAIVEKLTGKAATAAELKSALA</sequence>
<comment type="function">
    <text evidence="11">Component of the F(0) channel, it forms part of the peripheral stalk, linking F(1) to F(0). The b'-subunit is a diverged and duplicated form of b found in plants and photosynthetic bacteria.</text>
</comment>
<dbReference type="HAMAP" id="MF_01398">
    <property type="entry name" value="ATP_synth_b_bprime"/>
    <property type="match status" value="1"/>
</dbReference>
<keyword evidence="5 13" id="KW-0375">Hydrogen ion transport</keyword>
<evidence type="ECO:0000256" key="4">
    <source>
        <dbReference type="ARBA" id="ARBA00022692"/>
    </source>
</evidence>
<keyword evidence="15" id="KW-0175">Coiled coil</keyword>
<dbReference type="GO" id="GO:0045259">
    <property type="term" value="C:proton-transporting ATP synthase complex"/>
    <property type="evidence" value="ECO:0007669"/>
    <property type="project" value="UniProtKB-KW"/>
</dbReference>
<comment type="function">
    <text evidence="10 13">F(1)F(0) ATP synthase produces ATP from ADP in the presence of a proton or sodium gradient. F-type ATPases consist of two structural domains, F(1) containing the extramembraneous catalytic core and F(0) containing the membrane proton channel, linked together by a central stalk and a peripheral stalk. During catalysis, ATP synthesis in the catalytic domain of F(1) is coupled via a rotary mechanism of the central stalk subunits to proton translocation.</text>
</comment>
<evidence type="ECO:0000256" key="6">
    <source>
        <dbReference type="ARBA" id="ARBA00022989"/>
    </source>
</evidence>
<evidence type="ECO:0000313" key="17">
    <source>
        <dbReference type="EMBL" id="PZR35192.1"/>
    </source>
</evidence>
<comment type="caution">
    <text evidence="17">The sequence shown here is derived from an EMBL/GenBank/DDBJ whole genome shotgun (WGS) entry which is preliminary data.</text>
</comment>
<comment type="similarity">
    <text evidence="1 13 14">Belongs to the ATPase B chain family.</text>
</comment>
<keyword evidence="9 13" id="KW-0066">ATP synthesis</keyword>
<evidence type="ECO:0000256" key="7">
    <source>
        <dbReference type="ARBA" id="ARBA00023065"/>
    </source>
</evidence>
<keyword evidence="3 13" id="KW-0138">CF(0)</keyword>
<feature type="compositionally biased region" description="Polar residues" evidence="16">
    <location>
        <begin position="1"/>
        <end position="12"/>
    </location>
</feature>
<evidence type="ECO:0000256" key="10">
    <source>
        <dbReference type="ARBA" id="ARBA00025198"/>
    </source>
</evidence>
<keyword evidence="7 13" id="KW-0406">Ion transport</keyword>
<organism evidence="17 18">
    <name type="scientific">Caulobacter segnis</name>
    <dbReference type="NCBI Taxonomy" id="88688"/>
    <lineage>
        <taxon>Bacteria</taxon>
        <taxon>Pseudomonadati</taxon>
        <taxon>Pseudomonadota</taxon>
        <taxon>Alphaproteobacteria</taxon>
        <taxon>Caulobacterales</taxon>
        <taxon>Caulobacteraceae</taxon>
        <taxon>Caulobacter</taxon>
    </lineage>
</organism>
<evidence type="ECO:0000256" key="2">
    <source>
        <dbReference type="ARBA" id="ARBA00022448"/>
    </source>
</evidence>
<reference evidence="17 18" key="1">
    <citation type="submission" date="2017-08" db="EMBL/GenBank/DDBJ databases">
        <title>Infants hospitalized years apart are colonized by the same room-sourced microbial strains.</title>
        <authorList>
            <person name="Brooks B."/>
            <person name="Olm M.R."/>
            <person name="Firek B.A."/>
            <person name="Baker R."/>
            <person name="Thomas B.C."/>
            <person name="Morowitz M.J."/>
            <person name="Banfield J.F."/>
        </authorList>
    </citation>
    <scope>NUCLEOTIDE SEQUENCE [LARGE SCALE GENOMIC DNA]</scope>
    <source>
        <strain evidence="17">S2_003_000_R2_4</strain>
    </source>
</reference>
<evidence type="ECO:0000256" key="14">
    <source>
        <dbReference type="RuleBase" id="RU003848"/>
    </source>
</evidence>
<evidence type="ECO:0000256" key="9">
    <source>
        <dbReference type="ARBA" id="ARBA00023310"/>
    </source>
</evidence>
<dbReference type="PANTHER" id="PTHR33445">
    <property type="entry name" value="ATP SYNTHASE SUBUNIT B', CHLOROPLASTIC"/>
    <property type="match status" value="1"/>
</dbReference>
<evidence type="ECO:0000313" key="18">
    <source>
        <dbReference type="Proteomes" id="UP000249393"/>
    </source>
</evidence>
<evidence type="ECO:0000256" key="1">
    <source>
        <dbReference type="ARBA" id="ARBA00005513"/>
    </source>
</evidence>
<evidence type="ECO:0000256" key="11">
    <source>
        <dbReference type="ARBA" id="ARBA00025614"/>
    </source>
</evidence>
<keyword evidence="2 13" id="KW-0813">Transport</keyword>
<dbReference type="GO" id="GO:0005886">
    <property type="term" value="C:plasma membrane"/>
    <property type="evidence" value="ECO:0007669"/>
    <property type="project" value="UniProtKB-SubCell"/>
</dbReference>
<protein>
    <recommendedName>
        <fullName evidence="13">ATP synthase subunit b</fullName>
    </recommendedName>
    <alternativeName>
        <fullName evidence="13">ATP synthase F(0) sector subunit b</fullName>
    </alternativeName>
    <alternativeName>
        <fullName evidence="13">ATPase subunit I</fullName>
    </alternativeName>
    <alternativeName>
        <fullName evidence="13">F-type ATPase subunit b</fullName>
        <shortName evidence="13">F-ATPase subunit b</shortName>
    </alternativeName>
</protein>
<evidence type="ECO:0000256" key="16">
    <source>
        <dbReference type="SAM" id="MobiDB-lite"/>
    </source>
</evidence>
<dbReference type="GO" id="GO:0012505">
    <property type="term" value="C:endomembrane system"/>
    <property type="evidence" value="ECO:0007669"/>
    <property type="project" value="UniProtKB-SubCell"/>
</dbReference>
<evidence type="ECO:0000256" key="13">
    <source>
        <dbReference type="HAMAP-Rule" id="MF_01398"/>
    </source>
</evidence>
<evidence type="ECO:0000256" key="8">
    <source>
        <dbReference type="ARBA" id="ARBA00023136"/>
    </source>
</evidence>
<dbReference type="RefSeq" id="WP_304276384.1">
    <property type="nucleotide sequence ID" value="NZ_QFQZ01000018.1"/>
</dbReference>
<dbReference type="InterPro" id="IPR050059">
    <property type="entry name" value="ATP_synthase_B_chain"/>
</dbReference>
<feature type="transmembrane region" description="Helical" evidence="13">
    <location>
        <begin position="32"/>
        <end position="50"/>
    </location>
</feature>